<protein>
    <submittedName>
        <fullName evidence="1">Uncharacterized protein</fullName>
    </submittedName>
</protein>
<keyword evidence="2" id="KW-1185">Reference proteome</keyword>
<evidence type="ECO:0000313" key="1">
    <source>
        <dbReference type="EMBL" id="KAK3757239.1"/>
    </source>
</evidence>
<gene>
    <name evidence="1" type="ORF">RRG08_047430</name>
</gene>
<dbReference type="Proteomes" id="UP001283361">
    <property type="component" value="Unassembled WGS sequence"/>
</dbReference>
<reference evidence="1" key="1">
    <citation type="journal article" date="2023" name="G3 (Bethesda)">
        <title>A reference genome for the long-term kleptoplast-retaining sea slug Elysia crispata morphotype clarki.</title>
        <authorList>
            <person name="Eastman K.E."/>
            <person name="Pendleton A.L."/>
            <person name="Shaikh M.A."/>
            <person name="Suttiyut T."/>
            <person name="Ogas R."/>
            <person name="Tomko P."/>
            <person name="Gavelis G."/>
            <person name="Widhalm J.R."/>
            <person name="Wisecaver J.H."/>
        </authorList>
    </citation>
    <scope>NUCLEOTIDE SEQUENCE</scope>
    <source>
        <strain evidence="1">ECLA1</strain>
    </source>
</reference>
<organism evidence="1 2">
    <name type="scientific">Elysia crispata</name>
    <name type="common">lettuce slug</name>
    <dbReference type="NCBI Taxonomy" id="231223"/>
    <lineage>
        <taxon>Eukaryota</taxon>
        <taxon>Metazoa</taxon>
        <taxon>Spiralia</taxon>
        <taxon>Lophotrochozoa</taxon>
        <taxon>Mollusca</taxon>
        <taxon>Gastropoda</taxon>
        <taxon>Heterobranchia</taxon>
        <taxon>Euthyneura</taxon>
        <taxon>Panpulmonata</taxon>
        <taxon>Sacoglossa</taxon>
        <taxon>Placobranchoidea</taxon>
        <taxon>Plakobranchidae</taxon>
        <taxon>Elysia</taxon>
    </lineage>
</organism>
<name>A0AAE0YU48_9GAST</name>
<sequence>MIVDIYDLITGHTDSRLTTTLLSFRLRSSDVGHEMLVVLSVWFKFLESPVLATIQMILPFLSAKMAMQITQDGSLKTRIRLTMSSYCFSILDSIDIDTRRVSYVLPDYNLQSWSKRYVCDPHLTTGYG</sequence>
<comment type="caution">
    <text evidence="1">The sequence shown here is derived from an EMBL/GenBank/DDBJ whole genome shotgun (WGS) entry which is preliminary data.</text>
</comment>
<evidence type="ECO:0000313" key="2">
    <source>
        <dbReference type="Proteomes" id="UP001283361"/>
    </source>
</evidence>
<proteinExistence type="predicted"/>
<dbReference type="EMBL" id="JAWDGP010005399">
    <property type="protein sequence ID" value="KAK3757239.1"/>
    <property type="molecule type" value="Genomic_DNA"/>
</dbReference>
<dbReference type="AlphaFoldDB" id="A0AAE0YU48"/>
<accession>A0AAE0YU48</accession>